<dbReference type="EMBL" id="JACYTO010000001">
    <property type="protein sequence ID" value="MBD8501683.1"/>
    <property type="molecule type" value="Genomic_DNA"/>
</dbReference>
<proteinExistence type="predicted"/>
<comment type="caution">
    <text evidence="1">The sequence shown here is derived from an EMBL/GenBank/DDBJ whole genome shotgun (WGS) entry which is preliminary data.</text>
</comment>
<protein>
    <recommendedName>
        <fullName evidence="3">Flp family type IVb pilin</fullName>
    </recommendedName>
</protein>
<evidence type="ECO:0000313" key="2">
    <source>
        <dbReference type="Proteomes" id="UP000603602"/>
    </source>
</evidence>
<evidence type="ECO:0000313" key="1">
    <source>
        <dbReference type="EMBL" id="MBD8501683.1"/>
    </source>
</evidence>
<accession>A0ABR9B6Q9</accession>
<keyword evidence="2" id="KW-1185">Reference proteome</keyword>
<dbReference type="Proteomes" id="UP000603602">
    <property type="component" value="Unassembled WGS sequence"/>
</dbReference>
<dbReference type="RefSeq" id="WP_187718016.1">
    <property type="nucleotide sequence ID" value="NZ_JACTAH010000001.1"/>
</dbReference>
<gene>
    <name evidence="1" type="ORF">IFO67_02195</name>
</gene>
<sequence length="77" mass="8212">MIPTPAVAPDRSRLVFAARRPAGFEAGQAMLEYVVVCAALAVALGIGLGSDDSVLWQLIQGFRVGYQRFSFALSLPT</sequence>
<evidence type="ECO:0008006" key="3">
    <source>
        <dbReference type="Google" id="ProtNLM"/>
    </source>
</evidence>
<name>A0ABR9B6Q9_9RHOO</name>
<reference evidence="2" key="1">
    <citation type="submission" date="2023-07" db="EMBL/GenBank/DDBJ databases">
        <title>Thauera sp. CAU 1555 isolated from sand of Yaerae Beach.</title>
        <authorList>
            <person name="Kim W."/>
        </authorList>
    </citation>
    <scope>NUCLEOTIDE SEQUENCE [LARGE SCALE GENOMIC DNA]</scope>
    <source>
        <strain evidence="2">CAU 1555</strain>
    </source>
</reference>
<organism evidence="1 2">
    <name type="scientific">Thauera sedimentorum</name>
    <dbReference type="NCBI Taxonomy" id="2767595"/>
    <lineage>
        <taxon>Bacteria</taxon>
        <taxon>Pseudomonadati</taxon>
        <taxon>Pseudomonadota</taxon>
        <taxon>Betaproteobacteria</taxon>
        <taxon>Rhodocyclales</taxon>
        <taxon>Zoogloeaceae</taxon>
        <taxon>Thauera</taxon>
    </lineage>
</organism>